<dbReference type="InterPro" id="IPR036866">
    <property type="entry name" value="RibonucZ/Hydroxyglut_hydro"/>
</dbReference>
<protein>
    <submittedName>
        <fullName evidence="6">MBL fold metallo-hydrolase</fullName>
    </submittedName>
</protein>
<keyword evidence="2" id="KW-0479">Metal-binding</keyword>
<evidence type="ECO:0000256" key="4">
    <source>
        <dbReference type="ARBA" id="ARBA00022833"/>
    </source>
</evidence>
<dbReference type="GO" id="GO:0016787">
    <property type="term" value="F:hydrolase activity"/>
    <property type="evidence" value="ECO:0007669"/>
    <property type="project" value="UniProtKB-KW"/>
</dbReference>
<dbReference type="InterPro" id="IPR006311">
    <property type="entry name" value="TAT_signal"/>
</dbReference>
<comment type="similarity">
    <text evidence="1">Belongs to the metallo-beta-lactamase superfamily.</text>
</comment>
<evidence type="ECO:0000256" key="3">
    <source>
        <dbReference type="ARBA" id="ARBA00022801"/>
    </source>
</evidence>
<dbReference type="InterPro" id="IPR051013">
    <property type="entry name" value="MBL_superfamily_lactonases"/>
</dbReference>
<dbReference type="PANTHER" id="PTHR42978:SF6">
    <property type="entry name" value="QUORUM-QUENCHING LACTONASE YTNP-RELATED"/>
    <property type="match status" value="1"/>
</dbReference>
<dbReference type="PANTHER" id="PTHR42978">
    <property type="entry name" value="QUORUM-QUENCHING LACTONASE YTNP-RELATED-RELATED"/>
    <property type="match status" value="1"/>
</dbReference>
<feature type="domain" description="Metallo-beta-lactamase" evidence="5">
    <location>
        <begin position="93"/>
        <end position="301"/>
    </location>
</feature>
<dbReference type="Pfam" id="PF00753">
    <property type="entry name" value="Lactamase_B"/>
    <property type="match status" value="1"/>
</dbReference>
<keyword evidence="7" id="KW-1185">Reference proteome</keyword>
<dbReference type="CDD" id="cd07720">
    <property type="entry name" value="OPHC2-like_MBL-fold"/>
    <property type="match status" value="1"/>
</dbReference>
<evidence type="ECO:0000313" key="6">
    <source>
        <dbReference type="EMBL" id="QPF88604.1"/>
    </source>
</evidence>
<dbReference type="Proteomes" id="UP000594621">
    <property type="component" value="Chromosome"/>
</dbReference>
<dbReference type="AlphaFoldDB" id="A0A7S9GWP8"/>
<dbReference type="GO" id="GO:0046872">
    <property type="term" value="F:metal ion binding"/>
    <property type="evidence" value="ECO:0007669"/>
    <property type="project" value="UniProtKB-KW"/>
</dbReference>
<gene>
    <name evidence="6" type="ORF">IC761_18865</name>
</gene>
<sequence length="329" mass="34804">MTVASRRDMLAGGAALAAATILPSAGPTRAAAPLAGKQAPGFYRYQLGDFEVSVISDGAVRFPVEGFVTNASTDQVKAALTAAFRSTEGLTVPFTPIVVNTGAKLILIDTGLGDAAVERTKGSAGQFASNLTAAGLDRRDIDAVVISHFHVDHVDGLLTADNEPAFPNAEIFVPAAELVFWMDDGEMSRAPKGRIEGLFKNTRRIIAALGGKVTPFGAGKDVVPGLTAVATPGHSVGHTSFVLSSGNRSVFVQGDVAHIPVLFVENPTWHAAIDQDPVMAEATRRKIYDMLVAEKMLVQGFHYPFPALAHVERTANGYREILVPWSTSI</sequence>
<evidence type="ECO:0000313" key="7">
    <source>
        <dbReference type="Proteomes" id="UP000594621"/>
    </source>
</evidence>
<dbReference type="EMBL" id="CP061379">
    <property type="protein sequence ID" value="QPF88604.1"/>
    <property type="molecule type" value="Genomic_DNA"/>
</dbReference>
<dbReference type="SMART" id="SM00849">
    <property type="entry name" value="Lactamase_B"/>
    <property type="match status" value="1"/>
</dbReference>
<dbReference type="SUPFAM" id="SSF56281">
    <property type="entry name" value="Metallo-hydrolase/oxidoreductase"/>
    <property type="match status" value="1"/>
</dbReference>
<evidence type="ECO:0000256" key="2">
    <source>
        <dbReference type="ARBA" id="ARBA00022723"/>
    </source>
</evidence>
<reference evidence="6 7" key="1">
    <citation type="submission" date="2020-09" db="EMBL/GenBank/DDBJ databases">
        <title>Complete genomes of bradyrhizobia occurring on native shrubby legumes in Australia.</title>
        <authorList>
            <person name="Lafay B."/>
        </authorList>
    </citation>
    <scope>NUCLEOTIDE SEQUENCE [LARGE SCALE GENOMIC DNA]</scope>
    <source>
        <strain evidence="6 7">BDV5040</strain>
    </source>
</reference>
<dbReference type="PROSITE" id="PS51318">
    <property type="entry name" value="TAT"/>
    <property type="match status" value="1"/>
</dbReference>
<evidence type="ECO:0000256" key="1">
    <source>
        <dbReference type="ARBA" id="ARBA00007749"/>
    </source>
</evidence>
<name>A0A7S9GWP8_9BRAD</name>
<dbReference type="RefSeq" id="WP_195798157.1">
    <property type="nucleotide sequence ID" value="NZ_CP061379.1"/>
</dbReference>
<dbReference type="Gene3D" id="3.60.15.10">
    <property type="entry name" value="Ribonuclease Z/Hydroxyacylglutathione hydrolase-like"/>
    <property type="match status" value="1"/>
</dbReference>
<proteinExistence type="inferred from homology"/>
<evidence type="ECO:0000259" key="5">
    <source>
        <dbReference type="SMART" id="SM00849"/>
    </source>
</evidence>
<organism evidence="6 7">
    <name type="scientific">Bradyrhizobium commune</name>
    <dbReference type="NCBI Taxonomy" id="83627"/>
    <lineage>
        <taxon>Bacteria</taxon>
        <taxon>Pseudomonadati</taxon>
        <taxon>Pseudomonadota</taxon>
        <taxon>Alphaproteobacteria</taxon>
        <taxon>Hyphomicrobiales</taxon>
        <taxon>Nitrobacteraceae</taxon>
        <taxon>Bradyrhizobium</taxon>
    </lineage>
</organism>
<accession>A0A7S9GWP8</accession>
<keyword evidence="4" id="KW-0862">Zinc</keyword>
<dbReference type="KEGG" id="bcou:IC761_18865"/>
<keyword evidence="3 6" id="KW-0378">Hydrolase</keyword>
<dbReference type="InterPro" id="IPR001279">
    <property type="entry name" value="Metallo-B-lactamas"/>
</dbReference>